<keyword evidence="2 4" id="KW-0436">Ligase</keyword>
<name>A0A2W2BZ21_9ACTN</name>
<keyword evidence="5" id="KW-1185">Reference proteome</keyword>
<evidence type="ECO:0000256" key="1">
    <source>
        <dbReference type="ARBA" id="ARBA00007572"/>
    </source>
</evidence>
<evidence type="ECO:0000313" key="4">
    <source>
        <dbReference type="EMBL" id="PZF81319.1"/>
    </source>
</evidence>
<protein>
    <submittedName>
        <fullName evidence="4">ATP-dependent DNA ligase</fullName>
        <ecNumber evidence="4">6.5.1.1</ecNumber>
    </submittedName>
</protein>
<gene>
    <name evidence="4" type="primary">ligD</name>
    <name evidence="4" type="ORF">C1I93_31040</name>
</gene>
<comment type="caution">
    <text evidence="4">The sequence shown here is derived from an EMBL/GenBank/DDBJ whole genome shotgun (WGS) entry which is preliminary data.</text>
</comment>
<dbReference type="SUPFAM" id="SSF56091">
    <property type="entry name" value="DNA ligase/mRNA capping enzyme, catalytic domain"/>
    <property type="match status" value="1"/>
</dbReference>
<dbReference type="InterPro" id="IPR012310">
    <property type="entry name" value="DNA_ligase_ATP-dep_cent"/>
</dbReference>
<dbReference type="GO" id="GO:0006281">
    <property type="term" value="P:DNA repair"/>
    <property type="evidence" value="ECO:0007669"/>
    <property type="project" value="InterPro"/>
</dbReference>
<feature type="non-terminal residue" evidence="4">
    <location>
        <position position="130"/>
    </location>
</feature>
<dbReference type="GO" id="GO:0003910">
    <property type="term" value="F:DNA ligase (ATP) activity"/>
    <property type="evidence" value="ECO:0007669"/>
    <property type="project" value="UniProtKB-EC"/>
</dbReference>
<reference evidence="4 5" key="1">
    <citation type="submission" date="2018-01" db="EMBL/GenBank/DDBJ databases">
        <title>Draft genome sequence of Jishengella endophytica.</title>
        <authorList>
            <person name="Sahin N."/>
            <person name="Ay H."/>
            <person name="Saygin H."/>
        </authorList>
    </citation>
    <scope>NUCLEOTIDE SEQUENCE [LARGE SCALE GENOMIC DNA]</scope>
    <source>
        <strain evidence="4 5">DSM 45430</strain>
    </source>
</reference>
<dbReference type="InterPro" id="IPR050191">
    <property type="entry name" value="ATP-dep_DNA_ligase"/>
</dbReference>
<proteinExistence type="inferred from homology"/>
<dbReference type="PANTHER" id="PTHR45674:SF4">
    <property type="entry name" value="DNA LIGASE 1"/>
    <property type="match status" value="1"/>
</dbReference>
<dbReference type="GO" id="GO:0005524">
    <property type="term" value="F:ATP binding"/>
    <property type="evidence" value="ECO:0007669"/>
    <property type="project" value="InterPro"/>
</dbReference>
<dbReference type="GO" id="GO:0006310">
    <property type="term" value="P:DNA recombination"/>
    <property type="evidence" value="ECO:0007669"/>
    <property type="project" value="InterPro"/>
</dbReference>
<feature type="domain" description="ATP-dependent DNA ligase family profile" evidence="3">
    <location>
        <begin position="7"/>
        <end position="125"/>
    </location>
</feature>
<comment type="similarity">
    <text evidence="1">Belongs to the ATP-dependent DNA ligase family.</text>
</comment>
<dbReference type="Gene3D" id="3.30.470.30">
    <property type="entry name" value="DNA ligase/mRNA capping enzyme"/>
    <property type="match status" value="1"/>
</dbReference>
<evidence type="ECO:0000259" key="3">
    <source>
        <dbReference type="Pfam" id="PF01068"/>
    </source>
</evidence>
<organism evidence="4 5">
    <name type="scientific">Micromonospora endophytica</name>
    <dbReference type="NCBI Taxonomy" id="515350"/>
    <lineage>
        <taxon>Bacteria</taxon>
        <taxon>Bacillati</taxon>
        <taxon>Actinomycetota</taxon>
        <taxon>Actinomycetes</taxon>
        <taxon>Micromonosporales</taxon>
        <taxon>Micromonosporaceae</taxon>
        <taxon>Micromonospora</taxon>
    </lineage>
</organism>
<dbReference type="EC" id="6.5.1.1" evidence="4"/>
<evidence type="ECO:0000256" key="2">
    <source>
        <dbReference type="ARBA" id="ARBA00022598"/>
    </source>
</evidence>
<evidence type="ECO:0000313" key="5">
    <source>
        <dbReference type="Proteomes" id="UP000248627"/>
    </source>
</evidence>
<sequence length="130" mass="14418">DGIPSDSADWLYELKFDGYRLLARLDGDTVNLHTRNGHDWSAKLPHLVEAFGRLPAKCAWVDGEVVVLDKHGVPDFQALQNAFDGDATGGIVFYAFDLPFIGGRDLRREPLSVRRALLAQLMATADDDHL</sequence>
<dbReference type="PANTHER" id="PTHR45674">
    <property type="entry name" value="DNA LIGASE 1/3 FAMILY MEMBER"/>
    <property type="match status" value="1"/>
</dbReference>
<dbReference type="Proteomes" id="UP000248627">
    <property type="component" value="Unassembled WGS sequence"/>
</dbReference>
<feature type="non-terminal residue" evidence="4">
    <location>
        <position position="1"/>
    </location>
</feature>
<accession>A0A2W2BZ21</accession>
<dbReference type="EMBL" id="POTX01000554">
    <property type="protein sequence ID" value="PZF81319.1"/>
    <property type="molecule type" value="Genomic_DNA"/>
</dbReference>
<dbReference type="Pfam" id="PF01068">
    <property type="entry name" value="DNA_ligase_A_M"/>
    <property type="match status" value="1"/>
</dbReference>
<dbReference type="AlphaFoldDB" id="A0A2W2BZ21"/>